<gene>
    <name evidence="4" type="ORF">DFJ66_0396</name>
</gene>
<evidence type="ECO:0000259" key="3">
    <source>
        <dbReference type="PROSITE" id="PS51371"/>
    </source>
</evidence>
<dbReference type="InterPro" id="IPR051257">
    <property type="entry name" value="Diverse_CBS-Domain"/>
</dbReference>
<dbReference type="Pfam" id="PF00571">
    <property type="entry name" value="CBS"/>
    <property type="match status" value="1"/>
</dbReference>
<dbReference type="PANTHER" id="PTHR43080">
    <property type="entry name" value="CBS DOMAIN-CONTAINING PROTEIN CBSX3, MITOCHONDRIAL"/>
    <property type="match status" value="1"/>
</dbReference>
<accession>A0A495X086</accession>
<dbReference type="AlphaFoldDB" id="A0A495X086"/>
<proteinExistence type="predicted"/>
<comment type="caution">
    <text evidence="4">The sequence shown here is derived from an EMBL/GenBank/DDBJ whole genome shotgun (WGS) entry which is preliminary data.</text>
</comment>
<reference evidence="4 5" key="1">
    <citation type="submission" date="2018-10" db="EMBL/GenBank/DDBJ databases">
        <title>Sequencing the genomes of 1000 actinobacteria strains.</title>
        <authorList>
            <person name="Klenk H.-P."/>
        </authorList>
    </citation>
    <scope>NUCLEOTIDE SEQUENCE [LARGE SCALE GENOMIC DNA]</scope>
    <source>
        <strain evidence="4 5">DSM 43911</strain>
    </source>
</reference>
<protein>
    <submittedName>
        <fullName evidence="4">CBS domain protein</fullName>
    </submittedName>
</protein>
<dbReference type="Proteomes" id="UP000272729">
    <property type="component" value="Unassembled WGS sequence"/>
</dbReference>
<evidence type="ECO:0000313" key="4">
    <source>
        <dbReference type="EMBL" id="RKT67227.1"/>
    </source>
</evidence>
<dbReference type="InterPro" id="IPR046342">
    <property type="entry name" value="CBS_dom_sf"/>
</dbReference>
<dbReference type="InterPro" id="IPR000644">
    <property type="entry name" value="CBS_dom"/>
</dbReference>
<organism evidence="4 5">
    <name type="scientific">Saccharothrix variisporea</name>
    <dbReference type="NCBI Taxonomy" id="543527"/>
    <lineage>
        <taxon>Bacteria</taxon>
        <taxon>Bacillati</taxon>
        <taxon>Actinomycetota</taxon>
        <taxon>Actinomycetes</taxon>
        <taxon>Pseudonocardiales</taxon>
        <taxon>Pseudonocardiaceae</taxon>
        <taxon>Saccharothrix</taxon>
    </lineage>
</organism>
<dbReference type="EMBL" id="RBXR01000001">
    <property type="protein sequence ID" value="RKT67227.1"/>
    <property type="molecule type" value="Genomic_DNA"/>
</dbReference>
<dbReference type="SUPFAM" id="SSF54631">
    <property type="entry name" value="CBS-domain pair"/>
    <property type="match status" value="1"/>
</dbReference>
<evidence type="ECO:0000256" key="2">
    <source>
        <dbReference type="PROSITE-ProRule" id="PRU00703"/>
    </source>
</evidence>
<dbReference type="PANTHER" id="PTHR43080:SF2">
    <property type="entry name" value="CBS DOMAIN-CONTAINING PROTEIN"/>
    <property type="match status" value="1"/>
</dbReference>
<dbReference type="CDD" id="cd17788">
    <property type="entry name" value="CBS_pair_bac"/>
    <property type="match status" value="1"/>
</dbReference>
<sequence>MRARDLAEDYPLVKLSDNALDVARLIAEQRRPGVVVVDDDRKPVTVLPASQVLRFSVPGYVQEDPSLARVYDEQGGADVCVRKLSDRSVGEVLPPKEKRYELPMVTGDATVLECAATMARLHTPLIVVADHDRIHGVVTASHLLEVILNASESPA</sequence>
<dbReference type="RefSeq" id="WP_121230509.1">
    <property type="nucleotide sequence ID" value="NZ_JBIUBA010000048.1"/>
</dbReference>
<name>A0A495X086_9PSEU</name>
<dbReference type="PROSITE" id="PS51371">
    <property type="entry name" value="CBS"/>
    <property type="match status" value="1"/>
</dbReference>
<evidence type="ECO:0000313" key="5">
    <source>
        <dbReference type="Proteomes" id="UP000272729"/>
    </source>
</evidence>
<keyword evidence="1 2" id="KW-0129">CBS domain</keyword>
<evidence type="ECO:0000256" key="1">
    <source>
        <dbReference type="ARBA" id="ARBA00023122"/>
    </source>
</evidence>
<keyword evidence="5" id="KW-1185">Reference proteome</keyword>
<dbReference type="OrthoDB" id="3535009at2"/>
<dbReference type="Gene3D" id="3.10.580.10">
    <property type="entry name" value="CBS-domain"/>
    <property type="match status" value="1"/>
</dbReference>
<feature type="domain" description="CBS" evidence="3">
    <location>
        <begin position="97"/>
        <end position="153"/>
    </location>
</feature>